<accession>A0A9X2GA82</accession>
<name>A0A9X2GA82_9ACTN</name>
<dbReference type="Proteomes" id="UP001139648">
    <property type="component" value="Unassembled WGS sequence"/>
</dbReference>
<proteinExistence type="predicted"/>
<organism evidence="1 2">
    <name type="scientific">Nonomuraea thailandensis</name>
    <dbReference type="NCBI Taxonomy" id="1188745"/>
    <lineage>
        <taxon>Bacteria</taxon>
        <taxon>Bacillati</taxon>
        <taxon>Actinomycetota</taxon>
        <taxon>Actinomycetes</taxon>
        <taxon>Streptosporangiales</taxon>
        <taxon>Streptosporangiaceae</taxon>
        <taxon>Nonomuraea</taxon>
    </lineage>
</organism>
<reference evidence="1" key="1">
    <citation type="submission" date="2022-06" db="EMBL/GenBank/DDBJ databases">
        <title>Sequencing the genomes of 1000 actinobacteria strains.</title>
        <authorList>
            <person name="Klenk H.-P."/>
        </authorList>
    </citation>
    <scope>NUCLEOTIDE SEQUENCE</scope>
    <source>
        <strain evidence="1">DSM 46694</strain>
    </source>
</reference>
<sequence>MHQLGHGVQNAGKGLADCAARLRAILNQVEITHPGVASIGRVGQWLIEQAPDLYRRRDLAYEAEKVDVDVCGHPVPGATVRPGLTRIDESRMIPAEIRAQAAQAVSWAEAAARGDAGAAERLAAYAGWMGDPRFATALIEQLGPQGLATLPAAMGTRVRHALNAGDGSAEAVRRRNRDVLSLLGKALATATDPSKSAHVNRRFLEELKRQGRAEIQVPGMRGQMTVHGYWSLGQILAAAPEEAFSEAFMTTIGQDMIRWDRDFLKKNGEWPLARDTDAYDLPAPLDTRPFSGSGETGAADPVAALLTVASTSKERSQALIGSRDLLAYLMDDRRPQWGMGDRGEALGEAMEAAMKGADAESKRLAVMATQIYSDVVASHLSVSDAGEVGIKNPSELDRLSGVRDNMGRILAEHIEDMVFAHFQRHPRLPDDQLTGDFDGRPTARFNSTDLDRALLDVAIDDRAYEALLHAQVAHWRGKIDHALAMRDRDRTANTIALDSVALGHLTEARRTALVSWGQDADAADGALRKLVERGVGLVPIPFAQQVGKLGLKAADEIYDGFVKDGYAKAGDWLVKQCGHAGGKTEVAYSDAASNDIAAQELVKQMLASSAAAHGAYRRDDLNERFMIGDPPRVKEPSLMGRDEYDGFTRWLADNTTVPADYGEAQQSAAAGAVTFRNNVKAGMDDDG</sequence>
<keyword evidence="2" id="KW-1185">Reference proteome</keyword>
<protein>
    <submittedName>
        <fullName evidence="1">Uncharacterized protein</fullName>
    </submittedName>
</protein>
<gene>
    <name evidence="1" type="ORF">HD597_002241</name>
</gene>
<evidence type="ECO:0000313" key="1">
    <source>
        <dbReference type="EMBL" id="MCP2355221.1"/>
    </source>
</evidence>
<evidence type="ECO:0000313" key="2">
    <source>
        <dbReference type="Proteomes" id="UP001139648"/>
    </source>
</evidence>
<dbReference type="RefSeq" id="WP_253741910.1">
    <property type="nucleotide sequence ID" value="NZ_BAABKA010000036.1"/>
</dbReference>
<dbReference type="EMBL" id="JAMZEB010000002">
    <property type="protein sequence ID" value="MCP2355221.1"/>
    <property type="molecule type" value="Genomic_DNA"/>
</dbReference>
<comment type="caution">
    <text evidence="1">The sequence shown here is derived from an EMBL/GenBank/DDBJ whole genome shotgun (WGS) entry which is preliminary data.</text>
</comment>
<dbReference type="AlphaFoldDB" id="A0A9X2GA82"/>